<dbReference type="OrthoDB" id="2303713at2759"/>
<evidence type="ECO:0000313" key="4">
    <source>
        <dbReference type="EMBL" id="ORZ18377.1"/>
    </source>
</evidence>
<gene>
    <name evidence="4" type="ORF">BCR41DRAFT_386023</name>
    <name evidence="3" type="ORF">BCR41DRAFT_421606</name>
    <name evidence="2" type="ORF">BCR41DRAFT_426183</name>
    <name evidence="1" type="ORF">BCR41DRAFT_426681</name>
</gene>
<evidence type="ECO:0000313" key="3">
    <source>
        <dbReference type="EMBL" id="ORZ18373.1"/>
    </source>
</evidence>
<dbReference type="GeneID" id="33569590"/>
<name>A0A1Y2GAA2_9FUNG</name>
<evidence type="ECO:0000313" key="5">
    <source>
        <dbReference type="Proteomes" id="UP000193648"/>
    </source>
</evidence>
<dbReference type="EMBL" id="MCFF01000062">
    <property type="protein sequence ID" value="ORZ01944.1"/>
    <property type="molecule type" value="Genomic_DNA"/>
</dbReference>
<organism evidence="1 5">
    <name type="scientific">Lobosporangium transversale</name>
    <dbReference type="NCBI Taxonomy" id="64571"/>
    <lineage>
        <taxon>Eukaryota</taxon>
        <taxon>Fungi</taxon>
        <taxon>Fungi incertae sedis</taxon>
        <taxon>Mucoromycota</taxon>
        <taxon>Mortierellomycotina</taxon>
        <taxon>Mortierellomycetes</taxon>
        <taxon>Mortierellales</taxon>
        <taxon>Mortierellaceae</taxon>
        <taxon>Lobosporangium</taxon>
    </lineage>
</organism>
<accession>A0A1Y2GAA2</accession>
<sequence>MGVGKSYISWFLAAKAYAHDTLTASELEEMVEIETSENLFVSSASSILGDLLQSRSQKALFVVDEHGALFPEK</sequence>
<reference evidence="1 5" key="1">
    <citation type="submission" date="2016-07" db="EMBL/GenBank/DDBJ databases">
        <title>Pervasive Adenine N6-methylation of Active Genes in Fungi.</title>
        <authorList>
            <consortium name="DOE Joint Genome Institute"/>
            <person name="Mondo S.J."/>
            <person name="Dannebaum R.O."/>
            <person name="Kuo R.C."/>
            <person name="Labutti K."/>
            <person name="Haridas S."/>
            <person name="Kuo A."/>
            <person name="Salamov A."/>
            <person name="Ahrendt S.R."/>
            <person name="Lipzen A."/>
            <person name="Sullivan W."/>
            <person name="Andreopoulos W.B."/>
            <person name="Clum A."/>
            <person name="Lindquist E."/>
            <person name="Daum C."/>
            <person name="Ramamoorthy G.K."/>
            <person name="Gryganskyi A."/>
            <person name="Culley D."/>
            <person name="Magnuson J.K."/>
            <person name="James T.Y."/>
            <person name="O'Malley M.A."/>
            <person name="Stajich J.E."/>
            <person name="Spatafora J.W."/>
            <person name="Visel A."/>
            <person name="Grigoriev I.V."/>
        </authorList>
    </citation>
    <scope>NUCLEOTIDE SEQUENCE [LARGE SCALE GENOMIC DNA]</scope>
    <source>
        <strain evidence="1 5">NRRL 3116</strain>
    </source>
</reference>
<evidence type="ECO:0000313" key="2">
    <source>
        <dbReference type="EMBL" id="ORZ01944.1"/>
    </source>
</evidence>
<dbReference type="InParanoid" id="A0A1Y2GAA2"/>
<comment type="caution">
    <text evidence="1">The sequence shown here is derived from an EMBL/GenBank/DDBJ whole genome shotgun (WGS) entry which is preliminary data.</text>
</comment>
<evidence type="ECO:0000313" key="1">
    <source>
        <dbReference type="EMBL" id="ORY97102.1"/>
    </source>
</evidence>
<dbReference type="EMBL" id="MCFF01000015">
    <property type="protein sequence ID" value="ORZ18373.1"/>
    <property type="molecule type" value="Genomic_DNA"/>
</dbReference>
<keyword evidence="5" id="KW-1185">Reference proteome</keyword>
<dbReference type="Proteomes" id="UP000193648">
    <property type="component" value="Unassembled WGS sequence"/>
</dbReference>
<dbReference type="EMBL" id="MCFF01000074">
    <property type="protein sequence ID" value="ORY97102.1"/>
    <property type="molecule type" value="Genomic_DNA"/>
</dbReference>
<protein>
    <submittedName>
        <fullName evidence="1">Uncharacterized protein</fullName>
    </submittedName>
</protein>
<dbReference type="AlphaFoldDB" id="A0A1Y2GAA2"/>
<dbReference type="RefSeq" id="XP_021882172.1">
    <property type="nucleotide sequence ID" value="XM_022027747.1"/>
</dbReference>
<proteinExistence type="predicted"/>
<feature type="non-terminal residue" evidence="1">
    <location>
        <position position="73"/>
    </location>
</feature>
<dbReference type="EMBL" id="MCFF01000015">
    <property type="protein sequence ID" value="ORZ18377.1"/>
    <property type="molecule type" value="Genomic_DNA"/>
</dbReference>